<dbReference type="EMBL" id="FTOI01000001">
    <property type="protein sequence ID" value="SIS46820.1"/>
    <property type="molecule type" value="Genomic_DNA"/>
</dbReference>
<protein>
    <submittedName>
        <fullName evidence="1">Uncharacterized protein</fullName>
    </submittedName>
</protein>
<accession>A0A1N7JBY9</accession>
<dbReference type="RefSeq" id="WP_076384805.1">
    <property type="nucleotide sequence ID" value="NZ_FTOI01000001.1"/>
</dbReference>
<dbReference type="Proteomes" id="UP000185839">
    <property type="component" value="Unassembled WGS sequence"/>
</dbReference>
<evidence type="ECO:0000313" key="2">
    <source>
        <dbReference type="Proteomes" id="UP000185839"/>
    </source>
</evidence>
<dbReference type="OrthoDB" id="1406748at2"/>
<sequence length="298" mass="36164">MNTINAYLKLFENAFTITNKMWIEEINSNGSKFNFDSQDIYKAKCDTIVEYNFNEKYTDNSEENKRKEYTEDLIKILKDTILIYEENEIFFNDLDRNKLLLNEYRGIYKSNLSDFELNIELIKFIEPQHRESYLRSDFYKSMGFLNFNYHQFIYHYSLKLLADLNSNFKNYKVFEKDYLKVQTINYFSMELIGHIHINYINVIFENISELEFYKFINIQNTVVNITIKNDHLNNFYYLIHKFYQIIEDYNWLVFILGELSIPVKKYKSKYREIVSKNASEEAKKMSIIIDNSFKKFQI</sequence>
<evidence type="ECO:0000313" key="1">
    <source>
        <dbReference type="EMBL" id="SIS46820.1"/>
    </source>
</evidence>
<dbReference type="STRING" id="713588.SAMN05421789_101394"/>
<keyword evidence="2" id="KW-1185">Reference proteome</keyword>
<proteinExistence type="predicted"/>
<name>A0A1N7JBY9_9FLAO</name>
<organism evidence="1 2">
    <name type="scientific">Kaistella chaponensis</name>
    <dbReference type="NCBI Taxonomy" id="713588"/>
    <lineage>
        <taxon>Bacteria</taxon>
        <taxon>Pseudomonadati</taxon>
        <taxon>Bacteroidota</taxon>
        <taxon>Flavobacteriia</taxon>
        <taxon>Flavobacteriales</taxon>
        <taxon>Weeksellaceae</taxon>
        <taxon>Chryseobacterium group</taxon>
        <taxon>Kaistella</taxon>
    </lineage>
</organism>
<gene>
    <name evidence="1" type="ORF">SAMN05421789_101394</name>
</gene>
<dbReference type="AlphaFoldDB" id="A0A1N7JBY9"/>
<reference evidence="2" key="1">
    <citation type="submission" date="2017-01" db="EMBL/GenBank/DDBJ databases">
        <authorList>
            <person name="Varghese N."/>
            <person name="Submissions S."/>
        </authorList>
    </citation>
    <scope>NUCLEOTIDE SEQUENCE [LARGE SCALE GENOMIC DNA]</scope>
    <source>
        <strain evidence="2">DSM 23145</strain>
    </source>
</reference>